<evidence type="ECO:0000256" key="5">
    <source>
        <dbReference type="ARBA" id="ARBA00023306"/>
    </source>
</evidence>
<keyword evidence="3 6" id="KW-0238">DNA-binding</keyword>
<dbReference type="SUPFAM" id="SSF144074">
    <property type="entry name" value="E2F-DP heterodimerization region"/>
    <property type="match status" value="1"/>
</dbReference>
<dbReference type="EMBL" id="JACGWO010000004">
    <property type="protein sequence ID" value="KAK4429366.1"/>
    <property type="molecule type" value="Genomic_DNA"/>
</dbReference>
<dbReference type="SUPFAM" id="SSF46785">
    <property type="entry name" value="Winged helix' DNA-binding domain"/>
    <property type="match status" value="1"/>
</dbReference>
<dbReference type="InterPro" id="IPR036390">
    <property type="entry name" value="WH_DNA-bd_sf"/>
</dbReference>
<evidence type="ECO:0000256" key="6">
    <source>
        <dbReference type="RuleBase" id="RU003796"/>
    </source>
</evidence>
<dbReference type="Proteomes" id="UP001293254">
    <property type="component" value="Unassembled WGS sequence"/>
</dbReference>
<comment type="caution">
    <text evidence="9">The sequence shown here is derived from an EMBL/GenBank/DDBJ whole genome shotgun (WGS) entry which is preliminary data.</text>
</comment>
<keyword evidence="6" id="KW-0539">Nucleus</keyword>
<organism evidence="9 10">
    <name type="scientific">Sesamum alatum</name>
    <dbReference type="NCBI Taxonomy" id="300844"/>
    <lineage>
        <taxon>Eukaryota</taxon>
        <taxon>Viridiplantae</taxon>
        <taxon>Streptophyta</taxon>
        <taxon>Embryophyta</taxon>
        <taxon>Tracheophyta</taxon>
        <taxon>Spermatophyta</taxon>
        <taxon>Magnoliopsida</taxon>
        <taxon>eudicotyledons</taxon>
        <taxon>Gunneridae</taxon>
        <taxon>Pentapetalae</taxon>
        <taxon>asterids</taxon>
        <taxon>lamiids</taxon>
        <taxon>Lamiales</taxon>
        <taxon>Pedaliaceae</taxon>
        <taxon>Sesamum</taxon>
    </lineage>
</organism>
<dbReference type="GO" id="GO:0000978">
    <property type="term" value="F:RNA polymerase II cis-regulatory region sequence-specific DNA binding"/>
    <property type="evidence" value="ECO:0007669"/>
    <property type="project" value="InterPro"/>
</dbReference>
<dbReference type="InterPro" id="IPR015633">
    <property type="entry name" value="E2F"/>
</dbReference>
<dbReference type="InterPro" id="IPR032198">
    <property type="entry name" value="E2F_CC-MB"/>
</dbReference>
<comment type="subcellular location">
    <subcellularLocation>
        <location evidence="6">Nucleus</location>
    </subcellularLocation>
</comment>
<feature type="compositionally biased region" description="Polar residues" evidence="7">
    <location>
        <begin position="441"/>
        <end position="455"/>
    </location>
</feature>
<dbReference type="Pfam" id="PF16421">
    <property type="entry name" value="E2F_CC-MB"/>
    <property type="match status" value="1"/>
</dbReference>
<feature type="domain" description="E2F/DP family winged-helix DNA-binding" evidence="8">
    <location>
        <begin position="227"/>
        <end position="292"/>
    </location>
</feature>
<reference evidence="9" key="1">
    <citation type="submission" date="2020-06" db="EMBL/GenBank/DDBJ databases">
        <authorList>
            <person name="Li T."/>
            <person name="Hu X."/>
            <person name="Zhang T."/>
            <person name="Song X."/>
            <person name="Zhang H."/>
            <person name="Dai N."/>
            <person name="Sheng W."/>
            <person name="Hou X."/>
            <person name="Wei L."/>
        </authorList>
    </citation>
    <scope>NUCLEOTIDE SEQUENCE</scope>
    <source>
        <strain evidence="9">3651</strain>
        <tissue evidence="9">Leaf</tissue>
    </source>
</reference>
<sequence>MSTSGENLDLNLSLNLPLSRMHLAAQAQSQSPVRRPGYVRQNPFAVLPPPSSSPKLTSDKFVYNNGVETPASQSVPSKFIRDEFVMDYSNGLNTQQSRTPLPKLHSVLQNNAVDPSVGYAEWKRVVIESRIWTFYQYLLEREYVTPWNRLSVHSNELGSVARKISGEASIQVPKQEEAVNSFSPAPVSSYMGARRSTKTKSAKHAKNVVQEAKLEPVDNFSLTGCCRYDSSLGLLTKKFIKLIQEAKDATLDLNRTADVLEVQKRRIYDITNVLEGIGLIEKTTKNHIRWKGFGSCGPKQLDGEVARLKAEVEHLCAEDCRLDDRIRNKLESIRELISNQNSQKNLFLTEEDIMSLPRLKNQTVIAIQAPRASFIEVPDPDEDIGFYQKQYRLIVRSTTGPIGVYLLSKDVRKSKDLSVKRAKLSDPSTWTSSRRVDNEDLSSSPCDTPTSSKASGFQKIVPLDGGIDDDYWLRSDHEISASDLWSTGQL</sequence>
<evidence type="ECO:0000313" key="10">
    <source>
        <dbReference type="Proteomes" id="UP001293254"/>
    </source>
</evidence>
<evidence type="ECO:0000256" key="3">
    <source>
        <dbReference type="ARBA" id="ARBA00023125"/>
    </source>
</evidence>
<dbReference type="PANTHER" id="PTHR12081">
    <property type="entry name" value="TRANSCRIPTION FACTOR E2F"/>
    <property type="match status" value="1"/>
</dbReference>
<evidence type="ECO:0000256" key="1">
    <source>
        <dbReference type="ARBA" id="ARBA00010940"/>
    </source>
</evidence>
<accession>A0AAE2CP51</accession>
<evidence type="ECO:0000259" key="8">
    <source>
        <dbReference type="SMART" id="SM01372"/>
    </source>
</evidence>
<name>A0AAE2CP51_9LAMI</name>
<evidence type="ECO:0000256" key="2">
    <source>
        <dbReference type="ARBA" id="ARBA00023015"/>
    </source>
</evidence>
<dbReference type="GO" id="GO:0046983">
    <property type="term" value="F:protein dimerization activity"/>
    <property type="evidence" value="ECO:0007669"/>
    <property type="project" value="InterPro"/>
</dbReference>
<dbReference type="Pfam" id="PF02319">
    <property type="entry name" value="WHD_E2F_TDP"/>
    <property type="match status" value="1"/>
</dbReference>
<gene>
    <name evidence="9" type="ORF">Salat_1237000</name>
</gene>
<comment type="similarity">
    <text evidence="1 6">Belongs to the E2F/DP family.</text>
</comment>
<evidence type="ECO:0000256" key="4">
    <source>
        <dbReference type="ARBA" id="ARBA00023163"/>
    </source>
</evidence>
<keyword evidence="5" id="KW-0131">Cell cycle</keyword>
<keyword evidence="2 6" id="KW-0805">Transcription regulation</keyword>
<proteinExistence type="inferred from homology"/>
<reference evidence="9" key="2">
    <citation type="journal article" date="2024" name="Plant">
        <title>Genomic evolution and insights into agronomic trait innovations of Sesamum species.</title>
        <authorList>
            <person name="Miao H."/>
            <person name="Wang L."/>
            <person name="Qu L."/>
            <person name="Liu H."/>
            <person name="Sun Y."/>
            <person name="Le M."/>
            <person name="Wang Q."/>
            <person name="Wei S."/>
            <person name="Zheng Y."/>
            <person name="Lin W."/>
            <person name="Duan Y."/>
            <person name="Cao H."/>
            <person name="Xiong S."/>
            <person name="Wang X."/>
            <person name="Wei L."/>
            <person name="Li C."/>
            <person name="Ma Q."/>
            <person name="Ju M."/>
            <person name="Zhao R."/>
            <person name="Li G."/>
            <person name="Mu C."/>
            <person name="Tian Q."/>
            <person name="Mei H."/>
            <person name="Zhang T."/>
            <person name="Gao T."/>
            <person name="Zhang H."/>
        </authorList>
    </citation>
    <scope>NUCLEOTIDE SEQUENCE</scope>
    <source>
        <strain evidence="9">3651</strain>
    </source>
</reference>
<dbReference type="Gene3D" id="1.10.10.10">
    <property type="entry name" value="Winged helix-like DNA-binding domain superfamily/Winged helix DNA-binding domain"/>
    <property type="match status" value="1"/>
</dbReference>
<dbReference type="SMART" id="SM01372">
    <property type="entry name" value="E2F_TDP"/>
    <property type="match status" value="1"/>
</dbReference>
<dbReference type="GO" id="GO:0000981">
    <property type="term" value="F:DNA-binding transcription factor activity, RNA polymerase II-specific"/>
    <property type="evidence" value="ECO:0007669"/>
    <property type="project" value="TreeGrafter"/>
</dbReference>
<dbReference type="GO" id="GO:0090575">
    <property type="term" value="C:RNA polymerase II transcription regulator complex"/>
    <property type="evidence" value="ECO:0007669"/>
    <property type="project" value="TreeGrafter"/>
</dbReference>
<dbReference type="Gene3D" id="6.10.250.540">
    <property type="match status" value="1"/>
</dbReference>
<evidence type="ECO:0000256" key="7">
    <source>
        <dbReference type="SAM" id="MobiDB-lite"/>
    </source>
</evidence>
<dbReference type="InterPro" id="IPR003316">
    <property type="entry name" value="E2F_WHTH_DNA-bd_dom"/>
</dbReference>
<keyword evidence="10" id="KW-1185">Reference proteome</keyword>
<protein>
    <submittedName>
        <fullName evidence="9">Transcription factor E2FC</fullName>
    </submittedName>
</protein>
<dbReference type="InterPro" id="IPR036388">
    <property type="entry name" value="WH-like_DNA-bd_sf"/>
</dbReference>
<feature type="region of interest" description="Disordered" evidence="7">
    <location>
        <begin position="428"/>
        <end position="457"/>
    </location>
</feature>
<dbReference type="CDD" id="cd14660">
    <property type="entry name" value="E2F_DD"/>
    <property type="match status" value="1"/>
</dbReference>
<keyword evidence="4 6" id="KW-0804">Transcription</keyword>
<dbReference type="AlphaFoldDB" id="A0AAE2CP51"/>
<evidence type="ECO:0000313" key="9">
    <source>
        <dbReference type="EMBL" id="KAK4429366.1"/>
    </source>
</evidence>
<dbReference type="PANTHER" id="PTHR12081:SF51">
    <property type="entry name" value="TRANSCRIPTION FACTOR E2FC"/>
    <property type="match status" value="1"/>
</dbReference>
<dbReference type="FunFam" id="1.10.10.10:FF:000008">
    <property type="entry name" value="E2F transcription factor 1"/>
    <property type="match status" value="1"/>
</dbReference>
<dbReference type="InterPro" id="IPR037241">
    <property type="entry name" value="E2F-DP_heterodim"/>
</dbReference>